<sequence>MSAFLGPIHTWLYNKILLQDAMTDAIVDFAEEKGWADGLRDKMASRYGTLETGNLEDNINTDNIHGWLQERVSLVENRLAYAVTTLLEEDPARLDEMKQAVKEFGKKRSAEGTITVKQAYEHLENTLLNGMPCDRVNQLVKDEPDLLSYRQAVEIHGPYWDMIHGNVNHYYELREALIEGMFEGSDVQYYHTGNQEYELRSRQ</sequence>
<dbReference type="RefSeq" id="WP_117417008.1">
    <property type="nucleotide sequence ID" value="NZ_QOHO01000030.1"/>
</dbReference>
<dbReference type="AlphaFoldDB" id="A0A3E2NCY8"/>
<proteinExistence type="predicted"/>
<reference evidence="1 2" key="1">
    <citation type="submission" date="2018-07" db="EMBL/GenBank/DDBJ databases">
        <title>New species, Clostridium PI-S10-A1B.</title>
        <authorList>
            <person name="Krishna G."/>
            <person name="Summeta K."/>
            <person name="Shikha S."/>
            <person name="Prabhu P.B."/>
            <person name="Suresh K."/>
        </authorList>
    </citation>
    <scope>NUCLEOTIDE SEQUENCE [LARGE SCALE GENOMIC DNA]</scope>
    <source>
        <strain evidence="1 2">PI-S10-A1B</strain>
    </source>
</reference>
<protein>
    <submittedName>
        <fullName evidence="1">Uncharacterized protein</fullName>
    </submittedName>
</protein>
<accession>A0A3E2NCY8</accession>
<dbReference type="OrthoDB" id="9777242at2"/>
<evidence type="ECO:0000313" key="2">
    <source>
        <dbReference type="Proteomes" id="UP000260680"/>
    </source>
</evidence>
<evidence type="ECO:0000313" key="1">
    <source>
        <dbReference type="EMBL" id="RFZ78833.1"/>
    </source>
</evidence>
<dbReference type="EMBL" id="QOHO01000030">
    <property type="protein sequence ID" value="RFZ78833.1"/>
    <property type="molecule type" value="Genomic_DNA"/>
</dbReference>
<dbReference type="Proteomes" id="UP000260680">
    <property type="component" value="Unassembled WGS sequence"/>
</dbReference>
<name>A0A3E2NCY8_9FIRM</name>
<comment type="caution">
    <text evidence="1">The sequence shown here is derived from an EMBL/GenBank/DDBJ whole genome shotgun (WGS) entry which is preliminary data.</text>
</comment>
<gene>
    <name evidence="1" type="ORF">DS742_10745</name>
</gene>
<organism evidence="1 2">
    <name type="scientific">Lacrimispora amygdalina</name>
    <dbReference type="NCBI Taxonomy" id="253257"/>
    <lineage>
        <taxon>Bacteria</taxon>
        <taxon>Bacillati</taxon>
        <taxon>Bacillota</taxon>
        <taxon>Clostridia</taxon>
        <taxon>Lachnospirales</taxon>
        <taxon>Lachnospiraceae</taxon>
        <taxon>Lacrimispora</taxon>
    </lineage>
</organism>